<accession>A0AAE9G426</accession>
<name>A0AAE9G426_9CAUD</name>
<dbReference type="GO" id="GO:0003677">
    <property type="term" value="F:DNA binding"/>
    <property type="evidence" value="ECO:0007669"/>
    <property type="project" value="UniProtKB-KW"/>
</dbReference>
<sequence>MARTDPQFNLRIPEALRDKVMSAAQESKRSATAEILARLEESFSPSSTKPLTVMDAIKFLMDYSREADIPIQVIIGESDEEDEDDD</sequence>
<dbReference type="Gene3D" id="1.10.1220.10">
    <property type="entry name" value="Met repressor-like"/>
    <property type="match status" value="1"/>
</dbReference>
<dbReference type="InterPro" id="IPR010985">
    <property type="entry name" value="Ribbon_hlx_hlx"/>
</dbReference>
<keyword evidence="2" id="KW-0238">DNA-binding</keyword>
<evidence type="ECO:0000313" key="2">
    <source>
        <dbReference type="EMBL" id="UNY42227.1"/>
    </source>
</evidence>
<gene>
    <name evidence="2" type="ORF">UFJFPfDIW6_00019</name>
</gene>
<reference evidence="2" key="2">
    <citation type="journal article" date="2022" name="Viruses">
        <title>Genomic characterization of UFJF_PfDIW6: a novel lytic Pseudomonas fluorescens-phage with potential for biocontrol in the dairy industry.</title>
        <authorList>
            <person name="Hungaro H.M."/>
            <person name="Vidigal P.M.P."/>
            <person name="Nascimento E.C."/>
            <person name="Oliveira F.G.C."/>
            <person name="Gontijo M.T.P."/>
            <person name="Lopez M.E.S."/>
        </authorList>
    </citation>
    <scope>NUCLEOTIDE SEQUENCE</scope>
</reference>
<reference evidence="2" key="1">
    <citation type="journal article" date="2022" name="Food Microbiol.">
        <title>Lytic bacteriophages UFJF_PfDIW6 and UFJF_PfSW6 prevent Pseudomonas fluorescens growth in vitro and the proteolytic-caused spoilage of raw milk during chilled storage.</title>
        <authorList>
            <person name="Nascimento E.C.D."/>
            <person name="Sabino M.C."/>
            <person name="Corguinha L.D.R."/>
            <person name="Targino B.N."/>
            <person name="Lange C.C."/>
            <person name="Pinto C.L.O."/>
            <person name="Pinto P.F."/>
            <person name="Vidigal P.M.P."/>
            <person name="Sant'Ana A.S."/>
            <person name="Hungaro H.M."/>
        </authorList>
    </citation>
    <scope>NUCLEOTIDE SEQUENCE</scope>
</reference>
<proteinExistence type="predicted"/>
<dbReference type="InterPro" id="IPR013321">
    <property type="entry name" value="Arc_rbn_hlx_hlx"/>
</dbReference>
<evidence type="ECO:0000313" key="3">
    <source>
        <dbReference type="Proteomes" id="UP000831576"/>
    </source>
</evidence>
<feature type="domain" description="Arc-like DNA binding" evidence="1">
    <location>
        <begin position="2"/>
        <end position="45"/>
    </location>
</feature>
<dbReference type="Pfam" id="PF03869">
    <property type="entry name" value="Arc"/>
    <property type="match status" value="1"/>
</dbReference>
<keyword evidence="3" id="KW-1185">Reference proteome</keyword>
<evidence type="ECO:0000259" key="1">
    <source>
        <dbReference type="Pfam" id="PF03869"/>
    </source>
</evidence>
<dbReference type="Proteomes" id="UP000831576">
    <property type="component" value="Segment"/>
</dbReference>
<protein>
    <submittedName>
        <fullName evidence="2">Arc family DNA-binding protein</fullName>
    </submittedName>
</protein>
<dbReference type="SUPFAM" id="SSF47598">
    <property type="entry name" value="Ribbon-helix-helix"/>
    <property type="match status" value="1"/>
</dbReference>
<dbReference type="EMBL" id="OM418631">
    <property type="protein sequence ID" value="UNY42227.1"/>
    <property type="molecule type" value="Genomic_DNA"/>
</dbReference>
<dbReference type="InterPro" id="IPR005569">
    <property type="entry name" value="Arc_DNA-bd_dom"/>
</dbReference>
<dbReference type="GO" id="GO:0006355">
    <property type="term" value="P:regulation of DNA-templated transcription"/>
    <property type="evidence" value="ECO:0007669"/>
    <property type="project" value="InterPro"/>
</dbReference>
<organism evidence="2 3">
    <name type="scientific">Pseudomonas phage UFJF_PfDIW6</name>
    <dbReference type="NCBI Taxonomy" id="2927622"/>
    <lineage>
        <taxon>Viruses</taxon>
        <taxon>Duplodnaviria</taxon>
        <taxon>Heunggongvirae</taxon>
        <taxon>Uroviricota</taxon>
        <taxon>Caudoviricetes</taxon>
        <taxon>Purivirus</taxon>
        <taxon>Purivirus UFJFPfDIW6</taxon>
    </lineage>
</organism>